<dbReference type="OrthoDB" id="9812068at2"/>
<dbReference type="Gene3D" id="2.30.42.10">
    <property type="match status" value="1"/>
</dbReference>
<dbReference type="Pfam" id="PF03572">
    <property type="entry name" value="Peptidase_S41"/>
    <property type="match status" value="1"/>
</dbReference>
<evidence type="ECO:0000256" key="4">
    <source>
        <dbReference type="ARBA" id="ARBA00022825"/>
    </source>
</evidence>
<evidence type="ECO:0000256" key="2">
    <source>
        <dbReference type="ARBA" id="ARBA00022670"/>
    </source>
</evidence>
<keyword evidence="2 5" id="KW-0645">Protease</keyword>
<feature type="transmembrane region" description="Helical" evidence="6">
    <location>
        <begin position="12"/>
        <end position="29"/>
    </location>
</feature>
<proteinExistence type="inferred from homology"/>
<feature type="domain" description="PDZ" evidence="7">
    <location>
        <begin position="99"/>
        <end position="161"/>
    </location>
</feature>
<dbReference type="FunFam" id="3.90.226.10:FF:000029">
    <property type="entry name" value="Peptidase, S41 family"/>
    <property type="match status" value="1"/>
</dbReference>
<evidence type="ECO:0000259" key="7">
    <source>
        <dbReference type="PROSITE" id="PS50106"/>
    </source>
</evidence>
<dbReference type="Pfam" id="PF13180">
    <property type="entry name" value="PDZ_2"/>
    <property type="match status" value="1"/>
</dbReference>
<dbReference type="PANTHER" id="PTHR32060:SF30">
    <property type="entry name" value="CARBOXY-TERMINAL PROCESSING PROTEASE CTPA"/>
    <property type="match status" value="1"/>
</dbReference>
<dbReference type="GO" id="GO:0030288">
    <property type="term" value="C:outer membrane-bounded periplasmic space"/>
    <property type="evidence" value="ECO:0007669"/>
    <property type="project" value="TreeGrafter"/>
</dbReference>
<keyword evidence="6" id="KW-0812">Transmembrane</keyword>
<dbReference type="STRING" id="76123.AS203_05755"/>
<accession>A0A0S2KKZ0</accession>
<dbReference type="InterPro" id="IPR029045">
    <property type="entry name" value="ClpP/crotonase-like_dom_sf"/>
</dbReference>
<keyword evidence="3 5" id="KW-0378">Hydrolase</keyword>
<comment type="similarity">
    <text evidence="1 5">Belongs to the peptidase S41A family.</text>
</comment>
<evidence type="ECO:0000256" key="3">
    <source>
        <dbReference type="ARBA" id="ARBA00022801"/>
    </source>
</evidence>
<evidence type="ECO:0000256" key="1">
    <source>
        <dbReference type="ARBA" id="ARBA00009179"/>
    </source>
</evidence>
<keyword evidence="6" id="KW-0472">Membrane</keyword>
<dbReference type="Proteomes" id="UP000056252">
    <property type="component" value="Chromosome"/>
</dbReference>
<dbReference type="InterPro" id="IPR036034">
    <property type="entry name" value="PDZ_sf"/>
</dbReference>
<keyword evidence="9" id="KW-1185">Reference proteome</keyword>
<dbReference type="GO" id="GO:0008236">
    <property type="term" value="F:serine-type peptidase activity"/>
    <property type="evidence" value="ECO:0007669"/>
    <property type="project" value="UniProtKB-KW"/>
</dbReference>
<name>A0A0S2KKZ0_9BACT</name>
<dbReference type="KEGG" id="peo:AS203_05755"/>
<evidence type="ECO:0000256" key="5">
    <source>
        <dbReference type="RuleBase" id="RU004404"/>
    </source>
</evidence>
<gene>
    <name evidence="8" type="ORF">AS203_05755</name>
</gene>
<protein>
    <submittedName>
        <fullName evidence="8">Peptidase S41</fullName>
    </submittedName>
</protein>
<keyword evidence="4 5" id="KW-0720">Serine protease</keyword>
<dbReference type="GO" id="GO:0006508">
    <property type="term" value="P:proteolysis"/>
    <property type="evidence" value="ECO:0007669"/>
    <property type="project" value="UniProtKB-KW"/>
</dbReference>
<dbReference type="GO" id="GO:0007165">
    <property type="term" value="P:signal transduction"/>
    <property type="evidence" value="ECO:0007669"/>
    <property type="project" value="TreeGrafter"/>
</dbReference>
<dbReference type="PANTHER" id="PTHR32060">
    <property type="entry name" value="TAIL-SPECIFIC PROTEASE"/>
    <property type="match status" value="1"/>
</dbReference>
<reference evidence="9" key="1">
    <citation type="submission" date="2015-11" db="EMBL/GenBank/DDBJ databases">
        <authorList>
            <person name="Holder M.E."/>
            <person name="Ajami N.J."/>
            <person name="Petrosino J.F."/>
        </authorList>
    </citation>
    <scope>NUCLEOTIDE SEQUENCE [LARGE SCALE GENOMIC DNA]</scope>
    <source>
        <strain evidence="9">F0113</strain>
    </source>
</reference>
<dbReference type="EMBL" id="CP013195">
    <property type="protein sequence ID" value="ALO48642.1"/>
    <property type="molecule type" value="Genomic_DNA"/>
</dbReference>
<dbReference type="InterPro" id="IPR001478">
    <property type="entry name" value="PDZ"/>
</dbReference>
<dbReference type="InterPro" id="IPR004447">
    <property type="entry name" value="Peptidase_S41A"/>
</dbReference>
<dbReference type="RefSeq" id="WP_060544276.1">
    <property type="nucleotide sequence ID" value="NZ_CP013195.1"/>
</dbReference>
<keyword evidence="6" id="KW-1133">Transmembrane helix</keyword>
<dbReference type="SUPFAM" id="SSF50156">
    <property type="entry name" value="PDZ domain-like"/>
    <property type="match status" value="1"/>
</dbReference>
<organism evidence="8 9">
    <name type="scientific">Hoylesella enoeca</name>
    <dbReference type="NCBI Taxonomy" id="76123"/>
    <lineage>
        <taxon>Bacteria</taxon>
        <taxon>Pseudomonadati</taxon>
        <taxon>Bacteroidota</taxon>
        <taxon>Bacteroidia</taxon>
        <taxon>Bacteroidales</taxon>
        <taxon>Prevotellaceae</taxon>
        <taxon>Hoylesella</taxon>
    </lineage>
</organism>
<evidence type="ECO:0000256" key="6">
    <source>
        <dbReference type="SAM" id="Phobius"/>
    </source>
</evidence>
<dbReference type="GO" id="GO:0004175">
    <property type="term" value="F:endopeptidase activity"/>
    <property type="evidence" value="ECO:0007669"/>
    <property type="project" value="TreeGrafter"/>
</dbReference>
<dbReference type="SMART" id="SM00228">
    <property type="entry name" value="PDZ"/>
    <property type="match status" value="1"/>
</dbReference>
<dbReference type="PROSITE" id="PS50106">
    <property type="entry name" value="PDZ"/>
    <property type="match status" value="1"/>
</dbReference>
<dbReference type="AlphaFoldDB" id="A0A0S2KKZ0"/>
<dbReference type="NCBIfam" id="TIGR00225">
    <property type="entry name" value="prc"/>
    <property type="match status" value="1"/>
</dbReference>
<dbReference type="Gene3D" id="3.90.226.10">
    <property type="entry name" value="2-enoyl-CoA Hydratase, Chain A, domain 1"/>
    <property type="match status" value="1"/>
</dbReference>
<dbReference type="CDD" id="cd06782">
    <property type="entry name" value="cpPDZ_CPP-like"/>
    <property type="match status" value="1"/>
</dbReference>
<dbReference type="eggNOG" id="COG0793">
    <property type="taxonomic scope" value="Bacteria"/>
</dbReference>
<dbReference type="FunFam" id="2.30.42.10:FF:000063">
    <property type="entry name" value="Peptidase, S41 family"/>
    <property type="match status" value="1"/>
</dbReference>
<dbReference type="CDD" id="cd07560">
    <property type="entry name" value="Peptidase_S41_CPP"/>
    <property type="match status" value="1"/>
</dbReference>
<dbReference type="SUPFAM" id="SSF52096">
    <property type="entry name" value="ClpP/crotonase"/>
    <property type="match status" value="1"/>
</dbReference>
<sequence length="574" mass="64400">MNQNKSNRYMPLLMALCVVIGIVIGTFYANHFSGNRLNIISTGSNRLNNLLHIIDDQYVDNVNIDSLVDKAIPQILAELDPHSVYISANDVQAANDDLRGSFSGVGIEFNIRQDTIHVQNVIKNGPAERAGILAGDKIVAIDGKPFVGKTVTNEEAMHRLKGPKDTKVKIGVIRYGHSKILNFTVTRGEIPQKSISAVYMLDANTGYIRIKSFGETTYTELLIALATLSQQGFSNLVIDLRDNTGGYLQSAVQMANEFLPKNKLIVYTQGRKSQRQEYRSDGHGSYQKIPLVVLINEGSASASEIFAGAMQDNDRATIIGRRSFGKGLVQQQIAFSDGSMIRLTIARYYTPSGRCIQKPYTFGDNRDYEQDLITRYQHGEFFNQDSIKHTGPAYHTGIGRVVYGGGGITPDIFIPEDTLGMTSYFKQASMSGLILQFAFSYTDDNRPKLNNFKTMTALSDYLDRQNIVDKFATYADRHGLQRRNLLIQKSHKLLKRYLDSRIIYNMLDESAWHQYINQDDPAIKAALNVFQRKEAFPKRPEPKSNKARNGKTAYVALPYDYGTLHRHSQLIAHV</sequence>
<evidence type="ECO:0000313" key="8">
    <source>
        <dbReference type="EMBL" id="ALO48642.1"/>
    </source>
</evidence>
<dbReference type="Gene3D" id="3.30.750.44">
    <property type="match status" value="1"/>
</dbReference>
<evidence type="ECO:0000313" key="9">
    <source>
        <dbReference type="Proteomes" id="UP000056252"/>
    </source>
</evidence>
<dbReference type="InterPro" id="IPR005151">
    <property type="entry name" value="Tail-specific_protease"/>
</dbReference>
<dbReference type="SMART" id="SM00245">
    <property type="entry name" value="TSPc"/>
    <property type="match status" value="1"/>
</dbReference>